<comment type="caution">
    <text evidence="1">The sequence shown here is derived from an EMBL/GenBank/DDBJ whole genome shotgun (WGS) entry which is preliminary data.</text>
</comment>
<evidence type="ECO:0000313" key="1">
    <source>
        <dbReference type="EMBL" id="GGI57742.1"/>
    </source>
</evidence>
<organism evidence="1 2">
    <name type="scientific">Winogradskyella haliclonae</name>
    <dbReference type="NCBI Taxonomy" id="2048558"/>
    <lineage>
        <taxon>Bacteria</taxon>
        <taxon>Pseudomonadati</taxon>
        <taxon>Bacteroidota</taxon>
        <taxon>Flavobacteriia</taxon>
        <taxon>Flavobacteriales</taxon>
        <taxon>Flavobacteriaceae</taxon>
        <taxon>Winogradskyella</taxon>
    </lineage>
</organism>
<evidence type="ECO:0000313" key="2">
    <source>
        <dbReference type="Proteomes" id="UP000624701"/>
    </source>
</evidence>
<dbReference type="Proteomes" id="UP000624701">
    <property type="component" value="Unassembled WGS sequence"/>
</dbReference>
<protein>
    <submittedName>
        <fullName evidence="1">Uncharacterized protein</fullName>
    </submittedName>
</protein>
<keyword evidence="2" id="KW-1185">Reference proteome</keyword>
<reference evidence="2" key="1">
    <citation type="journal article" date="2019" name="Int. J. Syst. Evol. Microbiol.">
        <title>The Global Catalogue of Microorganisms (GCM) 10K type strain sequencing project: providing services to taxonomists for standard genome sequencing and annotation.</title>
        <authorList>
            <consortium name="The Broad Institute Genomics Platform"/>
            <consortium name="The Broad Institute Genome Sequencing Center for Infectious Disease"/>
            <person name="Wu L."/>
            <person name="Ma J."/>
        </authorList>
    </citation>
    <scope>NUCLEOTIDE SEQUENCE [LARGE SCALE GENOMIC DNA]</scope>
    <source>
        <strain evidence="2">CCM 8681</strain>
    </source>
</reference>
<accession>A0ABQ2C0Z1</accession>
<sequence>MARFNCKCGESLSNSTNPNIEYKIFSNNEWDNLIDRTENGEKPLDFDGYTVHFWKCPNCKRLYFFNNSSDKPSQVYKLEEEDGSVVKKVMD</sequence>
<gene>
    <name evidence="1" type="ORF">GCM10011444_20510</name>
</gene>
<dbReference type="RefSeq" id="WP_188374652.1">
    <property type="nucleotide sequence ID" value="NZ_BMDQ01000002.1"/>
</dbReference>
<proteinExistence type="predicted"/>
<name>A0ABQ2C0Z1_9FLAO</name>
<dbReference type="EMBL" id="BMDQ01000002">
    <property type="protein sequence ID" value="GGI57742.1"/>
    <property type="molecule type" value="Genomic_DNA"/>
</dbReference>